<dbReference type="Pfam" id="PF06898">
    <property type="entry name" value="YqfD"/>
    <property type="match status" value="1"/>
</dbReference>
<dbReference type="PIRSF" id="PIRSF029895">
    <property type="entry name" value="SpoIV"/>
    <property type="match status" value="1"/>
</dbReference>
<name>A0A498CUU2_9FIRM</name>
<evidence type="ECO:0000313" key="2">
    <source>
        <dbReference type="EMBL" id="RLL14852.1"/>
    </source>
</evidence>
<dbReference type="EMBL" id="RCHT01000001">
    <property type="protein sequence ID" value="RLL14852.1"/>
    <property type="molecule type" value="Genomic_DNA"/>
</dbReference>
<accession>A0A498CUU2</accession>
<gene>
    <name evidence="2" type="ORF">D4A47_02395</name>
</gene>
<dbReference type="Proteomes" id="UP000276301">
    <property type="component" value="Unassembled WGS sequence"/>
</dbReference>
<keyword evidence="1" id="KW-1133">Transmembrane helix</keyword>
<proteinExistence type="predicted"/>
<protein>
    <recommendedName>
        <fullName evidence="4">Sporulation protein YqfD</fullName>
    </recommendedName>
</protein>
<comment type="caution">
    <text evidence="2">The sequence shown here is derived from an EMBL/GenBank/DDBJ whole genome shotgun (WGS) entry which is preliminary data.</text>
</comment>
<evidence type="ECO:0000313" key="3">
    <source>
        <dbReference type="Proteomes" id="UP000276301"/>
    </source>
</evidence>
<evidence type="ECO:0000256" key="1">
    <source>
        <dbReference type="SAM" id="Phobius"/>
    </source>
</evidence>
<reference evidence="2 3" key="1">
    <citation type="submission" date="2018-10" db="EMBL/GenBank/DDBJ databases">
        <title>Anaerotruncus faecis sp. nov., isolated from human feces.</title>
        <authorList>
            <person name="Wang Y.-J."/>
        </authorList>
    </citation>
    <scope>NUCLEOTIDE SEQUENCE [LARGE SCALE GENOMIC DNA]</scope>
    <source>
        <strain evidence="2 3">22A2-44</strain>
    </source>
</reference>
<dbReference type="InterPro" id="IPR010690">
    <property type="entry name" value="YqfD"/>
</dbReference>
<sequence>MIFDKLRGGFLLFIRFLRYLRGHVKFFARSGSFERLINLCAHHRVPLWDCRREEAGYSGRTTVDGYRRMRPLARKAGAVTRVKERHGLPFLLRRYRRRIGVAAGAALFIAFFAVTQQFVWVVEVQGNERVDSQVLLQALEELGVRRGVLKSGLDAREIQLEVQLKVDDLSWAALNIRGTTATLLVRERTVPPQKIDTKVPANVVAARDGQIVSMAVTDGRAAVRKGDAVREGEILVSGVFEDRWGLNHLLRANAKVIARVPESLAVEVPLTQSRAVPSGRVVKRRYLELPGVRLPLFLYSGLDGEYKVEKVTRPPVLLGVEMPFSVTRETYIFYETEEERISAETALRIAERQLAAKERGAWASGAVVKREVSAKTEGGRVVLTGEYLVEMDIARQVEIPVFDRTGQGEKALREGGY</sequence>
<keyword evidence="1" id="KW-0812">Transmembrane</keyword>
<keyword evidence="3" id="KW-1185">Reference proteome</keyword>
<dbReference type="AlphaFoldDB" id="A0A498CUU2"/>
<feature type="transmembrane region" description="Helical" evidence="1">
    <location>
        <begin position="99"/>
        <end position="122"/>
    </location>
</feature>
<organism evidence="2 3">
    <name type="scientific">Anaerotruncus massiliensis</name>
    <name type="common">ex Liu et al. 2021</name>
    <dbReference type="NCBI Taxonomy" id="2321404"/>
    <lineage>
        <taxon>Bacteria</taxon>
        <taxon>Bacillati</taxon>
        <taxon>Bacillota</taxon>
        <taxon>Clostridia</taxon>
        <taxon>Eubacteriales</taxon>
        <taxon>Oscillospiraceae</taxon>
        <taxon>Anaerotruncus</taxon>
    </lineage>
</organism>
<evidence type="ECO:0008006" key="4">
    <source>
        <dbReference type="Google" id="ProtNLM"/>
    </source>
</evidence>
<keyword evidence="1" id="KW-0472">Membrane</keyword>